<feature type="signal peptide" evidence="8">
    <location>
        <begin position="1"/>
        <end position="22"/>
    </location>
</feature>
<evidence type="ECO:0000313" key="11">
    <source>
        <dbReference type="Proteomes" id="UP000254649"/>
    </source>
</evidence>
<keyword evidence="5 7" id="KW-0472">Membrane</keyword>
<gene>
    <name evidence="10" type="ORF">NCTC10801_02072</name>
</gene>
<feature type="coiled-coil region" evidence="6">
    <location>
        <begin position="92"/>
        <end position="165"/>
    </location>
</feature>
<evidence type="ECO:0000259" key="9">
    <source>
        <dbReference type="PROSITE" id="PS51781"/>
    </source>
</evidence>
<keyword evidence="6" id="KW-0175">Coiled coil</keyword>
<sequence>MPKIIKITLSALLLGSAVNAVAETAYVTENLNTYLRKGAGDNFKIAGAIQAGEAVTILNRQDRYTLIRDGKNREAWILNNELSSTPSSKNENPKLKAQVQELTAKLNNIDNDWKQRTAEMQRRSVDSNQKSSQLLEENTQLKRELEITKNKNRDLEALLDAGKREIAIQWFIYGGSVLGVGLILGLVLPFIMPKRRRNDGWS</sequence>
<dbReference type="NCBIfam" id="TIGR04211">
    <property type="entry name" value="SH3_and_anchor"/>
    <property type="match status" value="1"/>
</dbReference>
<evidence type="ECO:0000256" key="4">
    <source>
        <dbReference type="ARBA" id="ARBA00022989"/>
    </source>
</evidence>
<dbReference type="Pfam" id="PF08239">
    <property type="entry name" value="SH3_3"/>
    <property type="match status" value="1"/>
</dbReference>
<keyword evidence="4 7" id="KW-1133">Transmembrane helix</keyword>
<name>A0A380U157_9PAST</name>
<dbReference type="PIRSF" id="PIRSF006158">
    <property type="entry name" value="UCP006158_SH3"/>
    <property type="match status" value="1"/>
</dbReference>
<dbReference type="PROSITE" id="PS51781">
    <property type="entry name" value="SH3B"/>
    <property type="match status" value="1"/>
</dbReference>
<dbReference type="InterPro" id="IPR003646">
    <property type="entry name" value="SH3-like_bac-type"/>
</dbReference>
<proteinExistence type="predicted"/>
<keyword evidence="2 7" id="KW-0812">Transmembrane</keyword>
<evidence type="ECO:0000256" key="1">
    <source>
        <dbReference type="ARBA" id="ARBA00004167"/>
    </source>
</evidence>
<comment type="subcellular location">
    <subcellularLocation>
        <location evidence="1">Membrane</location>
        <topology evidence="1">Single-pass membrane protein</topology>
    </subcellularLocation>
</comment>
<dbReference type="Gene3D" id="2.30.30.40">
    <property type="entry name" value="SH3 Domains"/>
    <property type="match status" value="1"/>
</dbReference>
<feature type="transmembrane region" description="Helical" evidence="7">
    <location>
        <begin position="170"/>
        <end position="192"/>
    </location>
</feature>
<protein>
    <submittedName>
        <fullName evidence="10">SH3 type 3 domain-containing protein</fullName>
    </submittedName>
</protein>
<evidence type="ECO:0000256" key="2">
    <source>
        <dbReference type="ARBA" id="ARBA00022692"/>
    </source>
</evidence>
<dbReference type="GO" id="GO:0016020">
    <property type="term" value="C:membrane"/>
    <property type="evidence" value="ECO:0007669"/>
    <property type="project" value="UniProtKB-SubCell"/>
</dbReference>
<dbReference type="InterPro" id="IPR016476">
    <property type="entry name" value="SH3_dom_pro"/>
</dbReference>
<keyword evidence="11" id="KW-1185">Reference proteome</keyword>
<evidence type="ECO:0000256" key="8">
    <source>
        <dbReference type="SAM" id="SignalP"/>
    </source>
</evidence>
<dbReference type="AlphaFoldDB" id="A0A380U157"/>
<dbReference type="OrthoDB" id="9790951at2"/>
<evidence type="ECO:0000256" key="7">
    <source>
        <dbReference type="SAM" id="Phobius"/>
    </source>
</evidence>
<organism evidence="10 11">
    <name type="scientific">[Actinobacillus] rossii</name>
    <dbReference type="NCBI Taxonomy" id="123820"/>
    <lineage>
        <taxon>Bacteria</taxon>
        <taxon>Pseudomonadati</taxon>
        <taxon>Pseudomonadota</taxon>
        <taxon>Gammaproteobacteria</taxon>
        <taxon>Pasteurellales</taxon>
        <taxon>Pasteurellaceae</taxon>
    </lineage>
</organism>
<dbReference type="EMBL" id="UFRQ01000003">
    <property type="protein sequence ID" value="SUT93971.1"/>
    <property type="molecule type" value="Genomic_DNA"/>
</dbReference>
<dbReference type="SMART" id="SM00287">
    <property type="entry name" value="SH3b"/>
    <property type="match status" value="1"/>
</dbReference>
<reference evidence="10 11" key="1">
    <citation type="submission" date="2018-06" db="EMBL/GenBank/DDBJ databases">
        <authorList>
            <consortium name="Pathogen Informatics"/>
            <person name="Doyle S."/>
        </authorList>
    </citation>
    <scope>NUCLEOTIDE SEQUENCE [LARGE SCALE GENOMIC DNA]</scope>
    <source>
        <strain evidence="10 11">NCTC10801</strain>
    </source>
</reference>
<dbReference type="Proteomes" id="UP000254649">
    <property type="component" value="Unassembled WGS sequence"/>
</dbReference>
<evidence type="ECO:0000313" key="10">
    <source>
        <dbReference type="EMBL" id="SUT93971.1"/>
    </source>
</evidence>
<feature type="chain" id="PRO_5016987945" evidence="8">
    <location>
        <begin position="23"/>
        <end position="202"/>
    </location>
</feature>
<evidence type="ECO:0000256" key="3">
    <source>
        <dbReference type="ARBA" id="ARBA00022729"/>
    </source>
</evidence>
<keyword evidence="3 8" id="KW-0732">Signal</keyword>
<evidence type="ECO:0000256" key="5">
    <source>
        <dbReference type="ARBA" id="ARBA00023136"/>
    </source>
</evidence>
<evidence type="ECO:0000256" key="6">
    <source>
        <dbReference type="SAM" id="Coils"/>
    </source>
</evidence>
<accession>A0A380U157</accession>
<feature type="domain" description="SH3b" evidence="9">
    <location>
        <begin position="22"/>
        <end position="86"/>
    </location>
</feature>